<dbReference type="RefSeq" id="WP_104830152.1">
    <property type="nucleotide sequence ID" value="NZ_PJCH01000006.1"/>
</dbReference>
<dbReference type="InterPro" id="IPR002629">
    <property type="entry name" value="Met_Synth_C/arc"/>
</dbReference>
<dbReference type="PANTHER" id="PTHR43844">
    <property type="entry name" value="METHIONINE SYNTHASE"/>
    <property type="match status" value="1"/>
</dbReference>
<protein>
    <recommendedName>
        <fullName evidence="3">Cobalamin-independent methionine synthase MetE C-terminal/archaeal domain-containing protein</fullName>
    </recommendedName>
</protein>
<dbReference type="InterPro" id="IPR038071">
    <property type="entry name" value="UROD/MetE-like_sf"/>
</dbReference>
<dbReference type="SUPFAM" id="SSF51726">
    <property type="entry name" value="UROD/MetE-like"/>
    <property type="match status" value="1"/>
</dbReference>
<reference evidence="1 2" key="1">
    <citation type="submission" date="2017-12" db="EMBL/GenBank/DDBJ databases">
        <authorList>
            <person name="Hurst M.R.H."/>
        </authorList>
    </citation>
    <scope>NUCLEOTIDE SEQUENCE [LARGE SCALE GENOMIC DNA]</scope>
    <source>
        <strain evidence="1 2">SY-3-19</strain>
    </source>
</reference>
<accession>A0A2S7K527</accession>
<evidence type="ECO:0008006" key="3">
    <source>
        <dbReference type="Google" id="ProtNLM"/>
    </source>
</evidence>
<keyword evidence="2" id="KW-1185">Reference proteome</keyword>
<dbReference type="GO" id="GO:0009086">
    <property type="term" value="P:methionine biosynthetic process"/>
    <property type="evidence" value="ECO:0007669"/>
    <property type="project" value="InterPro"/>
</dbReference>
<evidence type="ECO:0000313" key="1">
    <source>
        <dbReference type="EMBL" id="PQA87614.1"/>
    </source>
</evidence>
<dbReference type="Gene3D" id="3.20.20.210">
    <property type="match status" value="1"/>
</dbReference>
<comment type="caution">
    <text evidence="1">The sequence shown here is derived from an EMBL/GenBank/DDBJ whole genome shotgun (WGS) entry which is preliminary data.</text>
</comment>
<sequence>MTQTQDRILATHVGSLVRPEGLVKYLRAIEDGADYNKSAYETCLKDSIADVVRKQADAGIDVVSDGEYGKGVNWAFYIHRRMTGIRQREMTPEEEKDPMLSPLGGPDRESFADFYAEYDNVGFTRRRRMRVICDEPLKYTGYDQVRRDIDNLKAAAGAANVEGAFLPCVAPASALPNVKDEYYGTEEKFLFALAEVLREEYKAVVDAGLSVQIDDAFMTTQFERMVPPKSVKEYQRWAQMRIDALNHALEGIPTEKTRYHICWGSWNGPHMFDVPFEYLVDLVLTLNVGHYLFESANPRHEHEWRIWESRKPAPGRKLVPGVVSHATNVVEHPQLVADRLSRLARLVGRENVMAGTDCGFAQSPFLRRVHPSIQWAKLKMLSEGARLASDELWGRSRSAS</sequence>
<organism evidence="1 2">
    <name type="scientific">Hyphococcus luteus</name>
    <dbReference type="NCBI Taxonomy" id="2058213"/>
    <lineage>
        <taxon>Bacteria</taxon>
        <taxon>Pseudomonadati</taxon>
        <taxon>Pseudomonadota</taxon>
        <taxon>Alphaproteobacteria</taxon>
        <taxon>Parvularculales</taxon>
        <taxon>Parvularculaceae</taxon>
        <taxon>Hyphococcus</taxon>
    </lineage>
</organism>
<dbReference type="PANTHER" id="PTHR43844:SF2">
    <property type="entry name" value="SYNTHASE, VITAMIN-B12 INDEPENDENT, PUTATIVE (AFU_ORTHOLOGUE AFUA_3G12060)-RELATED"/>
    <property type="match status" value="1"/>
</dbReference>
<dbReference type="CDD" id="cd03311">
    <property type="entry name" value="CIMS_C_terminal_like"/>
    <property type="match status" value="1"/>
</dbReference>
<dbReference type="GO" id="GO:0008270">
    <property type="term" value="F:zinc ion binding"/>
    <property type="evidence" value="ECO:0007669"/>
    <property type="project" value="InterPro"/>
</dbReference>
<dbReference type="EMBL" id="PJCH01000006">
    <property type="protein sequence ID" value="PQA87614.1"/>
    <property type="molecule type" value="Genomic_DNA"/>
</dbReference>
<name>A0A2S7K527_9PROT</name>
<evidence type="ECO:0000313" key="2">
    <source>
        <dbReference type="Proteomes" id="UP000239504"/>
    </source>
</evidence>
<dbReference type="OrthoDB" id="244285at2"/>
<dbReference type="GO" id="GO:0003871">
    <property type="term" value="F:5-methyltetrahydropteroyltriglutamate-homocysteine S-methyltransferase activity"/>
    <property type="evidence" value="ECO:0007669"/>
    <property type="project" value="InterPro"/>
</dbReference>
<dbReference type="AlphaFoldDB" id="A0A2S7K527"/>
<dbReference type="Proteomes" id="UP000239504">
    <property type="component" value="Unassembled WGS sequence"/>
</dbReference>
<proteinExistence type="predicted"/>
<gene>
    <name evidence="1" type="ORF">CW354_11085</name>
</gene>